<keyword evidence="2" id="KW-1185">Reference proteome</keyword>
<dbReference type="Proteomes" id="UP000887565">
    <property type="component" value="Unplaced"/>
</dbReference>
<reference evidence="3" key="1">
    <citation type="submission" date="2022-11" db="UniProtKB">
        <authorList>
            <consortium name="WormBaseParasite"/>
        </authorList>
    </citation>
    <scope>IDENTIFICATION</scope>
</reference>
<proteinExistence type="predicted"/>
<accession>A0A915K2D0</accession>
<protein>
    <submittedName>
        <fullName evidence="3">Uncharacterized protein</fullName>
    </submittedName>
</protein>
<evidence type="ECO:0000313" key="3">
    <source>
        <dbReference type="WBParaSite" id="nRc.2.0.1.t32963-RA"/>
    </source>
</evidence>
<evidence type="ECO:0000313" key="2">
    <source>
        <dbReference type="Proteomes" id="UP000887565"/>
    </source>
</evidence>
<dbReference type="WBParaSite" id="nRc.2.0.1.t32963-RA">
    <property type="protein sequence ID" value="nRc.2.0.1.t32963-RA"/>
    <property type="gene ID" value="nRc.2.0.1.g32963"/>
</dbReference>
<organism evidence="2 3">
    <name type="scientific">Romanomermis culicivorax</name>
    <name type="common">Nematode worm</name>
    <dbReference type="NCBI Taxonomy" id="13658"/>
    <lineage>
        <taxon>Eukaryota</taxon>
        <taxon>Metazoa</taxon>
        <taxon>Ecdysozoa</taxon>
        <taxon>Nematoda</taxon>
        <taxon>Enoplea</taxon>
        <taxon>Dorylaimia</taxon>
        <taxon>Mermithida</taxon>
        <taxon>Mermithoidea</taxon>
        <taxon>Mermithidae</taxon>
        <taxon>Romanomermis</taxon>
    </lineage>
</organism>
<name>A0A915K2D0_ROMCU</name>
<dbReference type="AlphaFoldDB" id="A0A915K2D0"/>
<sequence>MDELSRTRYSVEGGSFYSMQQNWREEIQQLFSETKNLEIELRDKEEQLKTTAMKQKMSEEIIRQKENKLKHREIELVHRELQLVLMKPTESPLKHGKSKLFGGVLTTKLSTGEQISLPTGFRNLISVKNVKPYNASQSPPTSPHGYRSELRVLVFDKDDDNGRYIVSRVGTASPDDAKSGATVSLLSIAVE</sequence>
<evidence type="ECO:0000256" key="1">
    <source>
        <dbReference type="SAM" id="Coils"/>
    </source>
</evidence>
<feature type="coiled-coil region" evidence="1">
    <location>
        <begin position="20"/>
        <end position="54"/>
    </location>
</feature>
<keyword evidence="1" id="KW-0175">Coiled coil</keyword>